<evidence type="ECO:0000313" key="2">
    <source>
        <dbReference type="Proteomes" id="UP001237207"/>
    </source>
</evidence>
<dbReference type="Proteomes" id="UP001237207">
    <property type="component" value="Unassembled WGS sequence"/>
</dbReference>
<evidence type="ECO:0008006" key="3">
    <source>
        <dbReference type="Google" id="ProtNLM"/>
    </source>
</evidence>
<organism evidence="1 2">
    <name type="scientific">Oikeobacillus pervagus</name>
    <dbReference type="NCBI Taxonomy" id="1325931"/>
    <lineage>
        <taxon>Bacteria</taxon>
        <taxon>Bacillati</taxon>
        <taxon>Bacillota</taxon>
        <taxon>Bacilli</taxon>
        <taxon>Bacillales</taxon>
        <taxon>Bacillaceae</taxon>
        <taxon>Oikeobacillus</taxon>
    </lineage>
</organism>
<comment type="caution">
    <text evidence="1">The sequence shown here is derived from an EMBL/GenBank/DDBJ whole genome shotgun (WGS) entry which is preliminary data.</text>
</comment>
<reference evidence="1" key="1">
    <citation type="submission" date="2023-07" db="EMBL/GenBank/DDBJ databases">
        <title>Genomic Encyclopedia of Type Strains, Phase IV (KMG-IV): sequencing the most valuable type-strain genomes for metagenomic binning, comparative biology and taxonomic classification.</title>
        <authorList>
            <person name="Goeker M."/>
        </authorList>
    </citation>
    <scope>NUCLEOTIDE SEQUENCE</scope>
    <source>
        <strain evidence="1">DSM 23947</strain>
    </source>
</reference>
<keyword evidence="2" id="KW-1185">Reference proteome</keyword>
<proteinExistence type="predicted"/>
<gene>
    <name evidence="1" type="ORF">J2S13_000984</name>
</gene>
<evidence type="ECO:0000313" key="1">
    <source>
        <dbReference type="EMBL" id="MDQ0214588.1"/>
    </source>
</evidence>
<protein>
    <recommendedName>
        <fullName evidence="3">Competence protein ComN</fullName>
    </recommendedName>
</protein>
<sequence length="105" mass="12765">MKKEGHPYDRFFYKLKPALYSKAEELELLGYDQIEVDSLWEYLTKKKWKKYESDVRVYQLVSDILSIKPGDYMNYKTIEAFRSPNWFTEINEEELQQLLQPNKQD</sequence>
<accession>A0AAJ1WIR2</accession>
<dbReference type="InterPro" id="IPR025716">
    <property type="entry name" value="Post-transcriptional_regulator"/>
</dbReference>
<dbReference type="AlphaFoldDB" id="A0AAJ1WIR2"/>
<dbReference type="Pfam" id="PF13797">
    <property type="entry name" value="Post_transc_reg"/>
    <property type="match status" value="1"/>
</dbReference>
<dbReference type="RefSeq" id="WP_307256574.1">
    <property type="nucleotide sequence ID" value="NZ_JAUSUC010000008.1"/>
</dbReference>
<name>A0AAJ1WIR2_9BACI</name>
<dbReference type="EMBL" id="JAUSUC010000008">
    <property type="protein sequence ID" value="MDQ0214588.1"/>
    <property type="molecule type" value="Genomic_DNA"/>
</dbReference>